<dbReference type="Proteomes" id="UP000271162">
    <property type="component" value="Unassembled WGS sequence"/>
</dbReference>
<proteinExistence type="predicted"/>
<dbReference type="WBParaSite" id="NBR_0000700301-mRNA-1">
    <property type="protein sequence ID" value="NBR_0000700301-mRNA-1"/>
    <property type="gene ID" value="NBR_0000700301"/>
</dbReference>
<dbReference type="AlphaFoldDB" id="A0A0N4XVY9"/>
<sequence length="95" mass="10916">MVTDKLDRGLPGGVETFAHSFCVTAANVRTLFLIIRSLLPDFAPKTIVTDEAACFCNSYRVVFPNMNTRLHYCRFHIIQSWRKKTKQLVEVRTPL</sequence>
<reference evidence="3" key="1">
    <citation type="submission" date="2017-02" db="UniProtKB">
        <authorList>
            <consortium name="WormBaseParasite"/>
        </authorList>
    </citation>
    <scope>IDENTIFICATION</scope>
</reference>
<reference evidence="1 2" key="2">
    <citation type="submission" date="2018-11" db="EMBL/GenBank/DDBJ databases">
        <authorList>
            <consortium name="Pathogen Informatics"/>
        </authorList>
    </citation>
    <scope>NUCLEOTIDE SEQUENCE [LARGE SCALE GENOMIC DNA]</scope>
</reference>
<protein>
    <submittedName>
        <fullName evidence="3">MULE domain-containing protein</fullName>
    </submittedName>
</protein>
<evidence type="ECO:0000313" key="1">
    <source>
        <dbReference type="EMBL" id="VDL70593.1"/>
    </source>
</evidence>
<dbReference type="STRING" id="27835.A0A0N4XVY9"/>
<dbReference type="EMBL" id="UYSL01019849">
    <property type="protein sequence ID" value="VDL70593.1"/>
    <property type="molecule type" value="Genomic_DNA"/>
</dbReference>
<accession>A0A0N4XVY9</accession>
<keyword evidence="2" id="KW-1185">Reference proteome</keyword>
<organism evidence="3">
    <name type="scientific">Nippostrongylus brasiliensis</name>
    <name type="common">Rat hookworm</name>
    <dbReference type="NCBI Taxonomy" id="27835"/>
    <lineage>
        <taxon>Eukaryota</taxon>
        <taxon>Metazoa</taxon>
        <taxon>Ecdysozoa</taxon>
        <taxon>Nematoda</taxon>
        <taxon>Chromadorea</taxon>
        <taxon>Rhabditida</taxon>
        <taxon>Rhabditina</taxon>
        <taxon>Rhabditomorpha</taxon>
        <taxon>Strongyloidea</taxon>
        <taxon>Heligmosomidae</taxon>
        <taxon>Nippostrongylus</taxon>
    </lineage>
</organism>
<evidence type="ECO:0000313" key="2">
    <source>
        <dbReference type="Proteomes" id="UP000271162"/>
    </source>
</evidence>
<name>A0A0N4XVY9_NIPBR</name>
<gene>
    <name evidence="1" type="ORF">NBR_LOCUS7004</name>
</gene>
<evidence type="ECO:0000313" key="3">
    <source>
        <dbReference type="WBParaSite" id="NBR_0000700301-mRNA-1"/>
    </source>
</evidence>